<evidence type="ECO:0000256" key="1">
    <source>
        <dbReference type="SAM" id="MobiDB-lite"/>
    </source>
</evidence>
<name>A0A426ZHA8_ENSVE</name>
<dbReference type="Proteomes" id="UP000287651">
    <property type="component" value="Unassembled WGS sequence"/>
</dbReference>
<organism evidence="2 3">
    <name type="scientific">Ensete ventricosum</name>
    <name type="common">Abyssinian banana</name>
    <name type="synonym">Musa ensete</name>
    <dbReference type="NCBI Taxonomy" id="4639"/>
    <lineage>
        <taxon>Eukaryota</taxon>
        <taxon>Viridiplantae</taxon>
        <taxon>Streptophyta</taxon>
        <taxon>Embryophyta</taxon>
        <taxon>Tracheophyta</taxon>
        <taxon>Spermatophyta</taxon>
        <taxon>Magnoliopsida</taxon>
        <taxon>Liliopsida</taxon>
        <taxon>Zingiberales</taxon>
        <taxon>Musaceae</taxon>
        <taxon>Ensete</taxon>
    </lineage>
</organism>
<evidence type="ECO:0000313" key="3">
    <source>
        <dbReference type="Proteomes" id="UP000287651"/>
    </source>
</evidence>
<evidence type="ECO:0000313" key="2">
    <source>
        <dbReference type="EMBL" id="RRT63348.1"/>
    </source>
</evidence>
<sequence>MLSPHPSPPHGSPAYHREVQFSYRTPYLRVCLSSHVGPCSSSLWSTPPFEREAIVTPYAAIDSKASHLLHLRCPTKSKPRKGRREGEGAEVTYEPGDGAKVTGRGGIGYNGGAETATGKRKIFWRLKRKGYRVPLT</sequence>
<gene>
    <name evidence="2" type="ORF">B296_00032440</name>
</gene>
<dbReference type="AlphaFoldDB" id="A0A426ZHA8"/>
<reference evidence="2 3" key="1">
    <citation type="journal article" date="2014" name="Agronomy (Basel)">
        <title>A Draft Genome Sequence for Ensete ventricosum, the Drought-Tolerant Tree Against Hunger.</title>
        <authorList>
            <person name="Harrison J."/>
            <person name="Moore K.A."/>
            <person name="Paszkiewicz K."/>
            <person name="Jones T."/>
            <person name="Grant M."/>
            <person name="Ambacheew D."/>
            <person name="Muzemil S."/>
            <person name="Studholme D.J."/>
        </authorList>
    </citation>
    <scope>NUCLEOTIDE SEQUENCE [LARGE SCALE GENOMIC DNA]</scope>
</reference>
<dbReference type="EMBL" id="AMZH03006629">
    <property type="protein sequence ID" value="RRT63348.1"/>
    <property type="molecule type" value="Genomic_DNA"/>
</dbReference>
<proteinExistence type="predicted"/>
<accession>A0A426ZHA8</accession>
<comment type="caution">
    <text evidence="2">The sequence shown here is derived from an EMBL/GenBank/DDBJ whole genome shotgun (WGS) entry which is preliminary data.</text>
</comment>
<feature type="region of interest" description="Disordered" evidence="1">
    <location>
        <begin position="75"/>
        <end position="107"/>
    </location>
</feature>
<protein>
    <submittedName>
        <fullName evidence="2">Uncharacterized protein</fullName>
    </submittedName>
</protein>